<evidence type="ECO:0000313" key="4">
    <source>
        <dbReference type="Ensembl" id="ENSSPAP00000031140.1"/>
    </source>
</evidence>
<gene>
    <name evidence="4" type="primary">DBI</name>
</gene>
<dbReference type="PRINTS" id="PR00689">
    <property type="entry name" value="ACOABINDINGP"/>
</dbReference>
<dbReference type="Ensembl" id="ENSSPAT00000031640.1">
    <property type="protein sequence ID" value="ENSSPAP00000031140.1"/>
    <property type="gene ID" value="ENSSPAG00000023281.1"/>
</dbReference>
<dbReference type="GO" id="GO:0006631">
    <property type="term" value="P:fatty acid metabolic process"/>
    <property type="evidence" value="ECO:0007669"/>
    <property type="project" value="TreeGrafter"/>
</dbReference>
<accession>A0A3B5BDM6</accession>
<dbReference type="InterPro" id="IPR035984">
    <property type="entry name" value="Acyl-CoA-binding_sf"/>
</dbReference>
<dbReference type="PROSITE" id="PS51228">
    <property type="entry name" value="ACB_2"/>
    <property type="match status" value="1"/>
</dbReference>
<reference evidence="4" key="1">
    <citation type="submission" date="2023-09" db="UniProtKB">
        <authorList>
            <consortium name="Ensembl"/>
        </authorList>
    </citation>
    <scope>IDENTIFICATION</scope>
</reference>
<dbReference type="Pfam" id="PF00887">
    <property type="entry name" value="ACBP"/>
    <property type="match status" value="1"/>
</dbReference>
<dbReference type="InterPro" id="IPR014352">
    <property type="entry name" value="FERM/acyl-CoA-bd_prot_sf"/>
</dbReference>
<dbReference type="Gene3D" id="1.20.80.10">
    <property type="match status" value="1"/>
</dbReference>
<dbReference type="GO" id="GO:0000062">
    <property type="term" value="F:fatty-acyl-CoA binding"/>
    <property type="evidence" value="ECO:0007669"/>
    <property type="project" value="InterPro"/>
</dbReference>
<evidence type="ECO:0000256" key="1">
    <source>
        <dbReference type="ARBA" id="ARBA00005567"/>
    </source>
</evidence>
<protein>
    <submittedName>
        <fullName evidence="4">Diazepam binding inhibitor, acyl-CoA binding protein</fullName>
    </submittedName>
</protein>
<dbReference type="SUPFAM" id="SSF47027">
    <property type="entry name" value="Acyl-CoA binding protein"/>
    <property type="match status" value="1"/>
</dbReference>
<dbReference type="GeneTree" id="ENSGT00940000154846"/>
<dbReference type="AlphaFoldDB" id="A0A3B5BDM6"/>
<name>A0A3B5BDM6_9TELE</name>
<dbReference type="PANTHER" id="PTHR23310:SF62">
    <property type="entry name" value="ACYL-COA BINDING PROTEIN 1, ISOFORM A"/>
    <property type="match status" value="1"/>
</dbReference>
<keyword evidence="2" id="KW-0446">Lipid-binding</keyword>
<proteinExistence type="inferred from homology"/>
<feature type="domain" description="ACB" evidence="3">
    <location>
        <begin position="1"/>
        <end position="82"/>
    </location>
</feature>
<evidence type="ECO:0000256" key="2">
    <source>
        <dbReference type="ARBA" id="ARBA00023121"/>
    </source>
</evidence>
<dbReference type="InterPro" id="IPR000582">
    <property type="entry name" value="Acyl-CoA-binding_protein"/>
</dbReference>
<evidence type="ECO:0000259" key="3">
    <source>
        <dbReference type="PROSITE" id="PS51228"/>
    </source>
</evidence>
<dbReference type="PANTHER" id="PTHR23310">
    <property type="entry name" value="ACYL-COA-BINDING PROTEIN, ACBP"/>
    <property type="match status" value="1"/>
</dbReference>
<organism evidence="4">
    <name type="scientific">Stegastes partitus</name>
    <name type="common">bicolor damselfish</name>
    <dbReference type="NCBI Taxonomy" id="144197"/>
    <lineage>
        <taxon>Eukaryota</taxon>
        <taxon>Metazoa</taxon>
        <taxon>Chordata</taxon>
        <taxon>Craniata</taxon>
        <taxon>Vertebrata</taxon>
        <taxon>Euteleostomi</taxon>
        <taxon>Actinopterygii</taxon>
        <taxon>Neopterygii</taxon>
        <taxon>Teleostei</taxon>
        <taxon>Neoteleostei</taxon>
        <taxon>Acanthomorphata</taxon>
        <taxon>Ovalentaria</taxon>
        <taxon>Pomacentridae</taxon>
        <taxon>Stegastes</taxon>
    </lineage>
</organism>
<sequence>RSEQERQSAEEVKYIGKPLQPVEMAELYGFYKQATVGDVNTERPGMLDLAGKAKWDAWFAKKGQNDGSFKEKETKLHKSAKNNILQNLYI</sequence>
<comment type="similarity">
    <text evidence="1">Belongs to the ACBP family.</text>
</comment>